<evidence type="ECO:0000256" key="11">
    <source>
        <dbReference type="ARBA" id="ARBA00022842"/>
    </source>
</evidence>
<comment type="similarity">
    <text evidence="4 19">Belongs to the CobS family.</text>
</comment>
<keyword evidence="8 19" id="KW-0169">Cobalamin biosynthesis</keyword>
<evidence type="ECO:0000256" key="4">
    <source>
        <dbReference type="ARBA" id="ARBA00010561"/>
    </source>
</evidence>
<comment type="pathway">
    <text evidence="3 19">Cofactor biosynthesis; adenosylcobalamin biosynthesis; adenosylcobalamin from cob(II)yrinate a,c-diamide: step 7/7.</text>
</comment>
<dbReference type="RefSeq" id="WP_202008378.1">
    <property type="nucleotide sequence ID" value="NZ_JAERRB010000002.1"/>
</dbReference>
<protein>
    <recommendedName>
        <fullName evidence="6 19">Adenosylcobinamide-GDP ribazoletransferase</fullName>
        <ecNumber evidence="5 19">2.7.8.26</ecNumber>
    </recommendedName>
    <alternativeName>
        <fullName evidence="16 19">Cobalamin synthase</fullName>
    </alternativeName>
    <alternativeName>
        <fullName evidence="15 19">Cobalamin-5'-phosphate synthase</fullName>
    </alternativeName>
</protein>
<sequence>MLRETKVFFTAIMFYTRIPCPKWVTHEAEFLNQSTRYLPLIGWIVGGLSAAIFLLTQYVFPTEISLLLSMVTSILLTGAFHEDGFADVCDGFGGGWTKEKILEIMKDSRVGTYGVVGLLLLLLLKFFTLQKIAAAAPLTVVVLFVTAHALSRLAAVTVIFTTTYSREDASSKVKPVAQQLSAANLTIAFFWVVIPMLYLATINPFFVLTLVPVALITTYLRNYFKRWIGGYTGDCLGATQQVTEVMFYLSVLLVWKLF</sequence>
<evidence type="ECO:0000256" key="7">
    <source>
        <dbReference type="ARBA" id="ARBA00022475"/>
    </source>
</evidence>
<evidence type="ECO:0000256" key="17">
    <source>
        <dbReference type="ARBA" id="ARBA00048623"/>
    </source>
</evidence>
<keyword evidence="9 19" id="KW-0808">Transferase</keyword>
<proteinExistence type="inferred from homology"/>
<keyword evidence="11 19" id="KW-0460">Magnesium</keyword>
<evidence type="ECO:0000256" key="1">
    <source>
        <dbReference type="ARBA" id="ARBA00001946"/>
    </source>
</evidence>
<evidence type="ECO:0000256" key="3">
    <source>
        <dbReference type="ARBA" id="ARBA00004663"/>
    </source>
</evidence>
<evidence type="ECO:0000256" key="2">
    <source>
        <dbReference type="ARBA" id="ARBA00004651"/>
    </source>
</evidence>
<dbReference type="HAMAP" id="MF_00719">
    <property type="entry name" value="CobS"/>
    <property type="match status" value="1"/>
</dbReference>
<comment type="function">
    <text evidence="14 19">Joins adenosylcobinamide-GDP and alpha-ribazole to generate adenosylcobalamin (Ado-cobalamin). Also synthesizes adenosylcobalamin 5'-phosphate from adenosylcobinamide-GDP and alpha-ribazole 5'-phosphate.</text>
</comment>
<dbReference type="Proteomes" id="UP000613030">
    <property type="component" value="Unassembled WGS sequence"/>
</dbReference>
<feature type="transmembrane region" description="Helical" evidence="19">
    <location>
        <begin position="134"/>
        <end position="160"/>
    </location>
</feature>
<evidence type="ECO:0000256" key="18">
    <source>
        <dbReference type="ARBA" id="ARBA00049504"/>
    </source>
</evidence>
<evidence type="ECO:0000313" key="21">
    <source>
        <dbReference type="Proteomes" id="UP000613030"/>
    </source>
</evidence>
<feature type="transmembrane region" description="Helical" evidence="19">
    <location>
        <begin position="110"/>
        <end position="128"/>
    </location>
</feature>
<keyword evidence="13 19" id="KW-0472">Membrane</keyword>
<feature type="transmembrane region" description="Helical" evidence="19">
    <location>
        <begin position="40"/>
        <end position="60"/>
    </location>
</feature>
<evidence type="ECO:0000256" key="15">
    <source>
        <dbReference type="ARBA" id="ARBA00032605"/>
    </source>
</evidence>
<evidence type="ECO:0000256" key="10">
    <source>
        <dbReference type="ARBA" id="ARBA00022692"/>
    </source>
</evidence>
<evidence type="ECO:0000256" key="16">
    <source>
        <dbReference type="ARBA" id="ARBA00032853"/>
    </source>
</evidence>
<evidence type="ECO:0000256" key="9">
    <source>
        <dbReference type="ARBA" id="ARBA00022679"/>
    </source>
</evidence>
<evidence type="ECO:0000256" key="14">
    <source>
        <dbReference type="ARBA" id="ARBA00025228"/>
    </source>
</evidence>
<evidence type="ECO:0000256" key="12">
    <source>
        <dbReference type="ARBA" id="ARBA00022989"/>
    </source>
</evidence>
<evidence type="ECO:0000256" key="5">
    <source>
        <dbReference type="ARBA" id="ARBA00013200"/>
    </source>
</evidence>
<dbReference type="NCBIfam" id="NF001277">
    <property type="entry name" value="PRK00235.1-3"/>
    <property type="match status" value="1"/>
</dbReference>
<dbReference type="InterPro" id="IPR003805">
    <property type="entry name" value="CobS"/>
</dbReference>
<dbReference type="Pfam" id="PF02654">
    <property type="entry name" value="CobS"/>
    <property type="match status" value="1"/>
</dbReference>
<gene>
    <name evidence="19" type="primary">cobS</name>
    <name evidence="20" type="ORF">JI741_07270</name>
</gene>
<dbReference type="PANTHER" id="PTHR34148:SF1">
    <property type="entry name" value="ADENOSYLCOBINAMIDE-GDP RIBAZOLETRANSFERASE"/>
    <property type="match status" value="1"/>
</dbReference>
<feature type="transmembrane region" description="Helical" evidence="19">
    <location>
        <begin position="205"/>
        <end position="224"/>
    </location>
</feature>
<dbReference type="NCBIfam" id="TIGR00317">
    <property type="entry name" value="cobS"/>
    <property type="match status" value="1"/>
</dbReference>
<dbReference type="EC" id="2.7.8.26" evidence="5 19"/>
<keyword evidence="21" id="KW-1185">Reference proteome</keyword>
<evidence type="ECO:0000256" key="6">
    <source>
        <dbReference type="ARBA" id="ARBA00015850"/>
    </source>
</evidence>
<comment type="caution">
    <text evidence="20">The sequence shown here is derived from an EMBL/GenBank/DDBJ whole genome shotgun (WGS) entry which is preliminary data.</text>
</comment>
<accession>A0ABS1KNH8</accession>
<evidence type="ECO:0000313" key="20">
    <source>
        <dbReference type="EMBL" id="MBL0741014.1"/>
    </source>
</evidence>
<comment type="cofactor">
    <cofactor evidence="1 19">
        <name>Mg(2+)</name>
        <dbReference type="ChEBI" id="CHEBI:18420"/>
    </cofactor>
</comment>
<comment type="catalytic activity">
    <reaction evidence="17 19">
        <text>alpha-ribazole + adenosylcob(III)inamide-GDP = adenosylcob(III)alamin + GMP + H(+)</text>
        <dbReference type="Rhea" id="RHEA:16049"/>
        <dbReference type="ChEBI" id="CHEBI:10329"/>
        <dbReference type="ChEBI" id="CHEBI:15378"/>
        <dbReference type="ChEBI" id="CHEBI:18408"/>
        <dbReference type="ChEBI" id="CHEBI:58115"/>
        <dbReference type="ChEBI" id="CHEBI:60487"/>
        <dbReference type="EC" id="2.7.8.26"/>
    </reaction>
</comment>
<dbReference type="GO" id="GO:0051073">
    <property type="term" value="F:adenosylcobinamide-GDP ribazoletransferase activity"/>
    <property type="evidence" value="ECO:0007669"/>
    <property type="project" value="UniProtKB-EC"/>
</dbReference>
<keyword evidence="10 19" id="KW-0812">Transmembrane</keyword>
<organism evidence="20 21">
    <name type="scientific">Chryseolinea lacunae</name>
    <dbReference type="NCBI Taxonomy" id="2801331"/>
    <lineage>
        <taxon>Bacteria</taxon>
        <taxon>Pseudomonadati</taxon>
        <taxon>Bacteroidota</taxon>
        <taxon>Cytophagia</taxon>
        <taxon>Cytophagales</taxon>
        <taxon>Fulvivirgaceae</taxon>
        <taxon>Chryseolinea</taxon>
    </lineage>
</organism>
<evidence type="ECO:0000256" key="8">
    <source>
        <dbReference type="ARBA" id="ARBA00022573"/>
    </source>
</evidence>
<dbReference type="EMBL" id="JAERRB010000002">
    <property type="protein sequence ID" value="MBL0741014.1"/>
    <property type="molecule type" value="Genomic_DNA"/>
</dbReference>
<dbReference type="PANTHER" id="PTHR34148">
    <property type="entry name" value="ADENOSYLCOBINAMIDE-GDP RIBAZOLETRANSFERASE"/>
    <property type="match status" value="1"/>
</dbReference>
<name>A0ABS1KNH8_9BACT</name>
<keyword evidence="12 19" id="KW-1133">Transmembrane helix</keyword>
<evidence type="ECO:0000256" key="13">
    <source>
        <dbReference type="ARBA" id="ARBA00023136"/>
    </source>
</evidence>
<comment type="subcellular location">
    <subcellularLocation>
        <location evidence="2 19">Cell membrane</location>
        <topology evidence="2 19">Multi-pass membrane protein</topology>
    </subcellularLocation>
</comment>
<keyword evidence="7 19" id="KW-1003">Cell membrane</keyword>
<comment type="catalytic activity">
    <reaction evidence="18 19">
        <text>alpha-ribazole 5'-phosphate + adenosylcob(III)inamide-GDP = adenosylcob(III)alamin 5'-phosphate + GMP + H(+)</text>
        <dbReference type="Rhea" id="RHEA:23560"/>
        <dbReference type="ChEBI" id="CHEBI:15378"/>
        <dbReference type="ChEBI" id="CHEBI:57918"/>
        <dbReference type="ChEBI" id="CHEBI:58115"/>
        <dbReference type="ChEBI" id="CHEBI:60487"/>
        <dbReference type="ChEBI" id="CHEBI:60493"/>
        <dbReference type="EC" id="2.7.8.26"/>
    </reaction>
</comment>
<evidence type="ECO:0000256" key="19">
    <source>
        <dbReference type="HAMAP-Rule" id="MF_00719"/>
    </source>
</evidence>
<reference evidence="20 21" key="1">
    <citation type="submission" date="2021-01" db="EMBL/GenBank/DDBJ databases">
        <title>Chryseolinea sp. Jin1 Genome sequencing and assembly.</title>
        <authorList>
            <person name="Kim I."/>
        </authorList>
    </citation>
    <scope>NUCLEOTIDE SEQUENCE [LARGE SCALE GENOMIC DNA]</scope>
    <source>
        <strain evidence="20 21">Jin1</strain>
    </source>
</reference>